<proteinExistence type="inferred from homology"/>
<feature type="short sequence motif" description="'HIGH' region" evidence="10">
    <location>
        <begin position="110"/>
        <end position="120"/>
    </location>
</feature>
<comment type="similarity">
    <text evidence="2 10">Belongs to the class-I aminoacyl-tRNA synthetase family. Glutamate--tRNA ligase type 2 subfamily.</text>
</comment>
<dbReference type="Gene3D" id="2.40.240.10">
    <property type="entry name" value="Ribosomal Protein L25, Chain P"/>
    <property type="match status" value="1"/>
</dbReference>
<feature type="domain" description="Glutamyl/glutaminyl-tRNA synthetase class Ib anti-codon binding" evidence="12">
    <location>
        <begin position="415"/>
        <end position="488"/>
    </location>
</feature>
<evidence type="ECO:0000256" key="1">
    <source>
        <dbReference type="ARBA" id="ARBA00004496"/>
    </source>
</evidence>
<dbReference type="InterPro" id="IPR011035">
    <property type="entry name" value="Ribosomal_bL25/Gln-tRNA_synth"/>
</dbReference>
<sequence length="569" mass="64820">MTLTDEDKITIEKFALQNAVKYGKTPQLGAVMGRVMGSCPHLRPLAKDVGPMIQQILDEVSKESPEAWQSRLEAIAPELIEELNTKKVPDKGLKPLDVAEGETVVMRFAPNPNGPPTLGSTRGIVVNSEYVRRYGGKFIIRFDDTDPQTKRPMLEAYDWYIEDCTWLDAKPDKVVIASDHMEVYYDYARKLIEMGHAYVCFCEGGDFKKFKDAKEPCPHRGQSPVVNLEHWDKMLAGDYEEKAAVVRIKTDIKHKDPALRDYGAFRIVKTPHPRPEVGDKYVVWPLLDFEGAIEDHELGMTHIIRGKDLMDSEKRQGYIYNYLGWDYPKTTHWGRIKMHEFGKFSTSGLRQAIEEGEYSGWDDPRLPTLRALRRRGIRPEAIRKFMIEMGVGETDVSISMDTLYAENRKIVDPIANRYFFVWDPVELEIENAEACVVEPSLHPTEERGRRSINVGSKAFVCNDDVGSVKEGDVLRLKDLYNIEVTSVSPLKGRCIGNSMEDVKSRKMRIIHWAPEDNVSIKVLAPHGEFTGVGEKQVVEELNNVVQFERFGFCRIDSVDDGVVAYFTHK</sequence>
<dbReference type="Proteomes" id="UP000243338">
    <property type="component" value="Unassembled WGS sequence"/>
</dbReference>
<dbReference type="InterPro" id="IPR020059">
    <property type="entry name" value="Glu/Gln-tRNA-synth_Ib_codon-bd"/>
</dbReference>
<evidence type="ECO:0000259" key="13">
    <source>
        <dbReference type="Pfam" id="PF20974"/>
    </source>
</evidence>
<evidence type="ECO:0000259" key="12">
    <source>
        <dbReference type="Pfam" id="PF03950"/>
    </source>
</evidence>
<feature type="domain" description="tRNA synthetases class I (E and Q) anti-codon binding" evidence="13">
    <location>
        <begin position="509"/>
        <end position="556"/>
    </location>
</feature>
<evidence type="ECO:0000256" key="10">
    <source>
        <dbReference type="HAMAP-Rule" id="MF_02076"/>
    </source>
</evidence>
<comment type="subcellular location">
    <subcellularLocation>
        <location evidence="1 10">Cytoplasm</location>
    </subcellularLocation>
</comment>
<reference evidence="15" key="1">
    <citation type="submission" date="2016-10" db="EMBL/GenBank/DDBJ databases">
        <authorList>
            <person name="Varghese N."/>
            <person name="Submissions S."/>
        </authorList>
    </citation>
    <scope>NUCLEOTIDE SEQUENCE [LARGE SCALE GENOMIC DNA]</scope>
    <source>
        <strain evidence="15">SLH 33</strain>
    </source>
</reference>
<evidence type="ECO:0000259" key="11">
    <source>
        <dbReference type="Pfam" id="PF00749"/>
    </source>
</evidence>
<protein>
    <recommendedName>
        <fullName evidence="10">Glutamate--tRNA ligase</fullName>
        <ecNumber evidence="10">6.1.1.17</ecNumber>
    </recommendedName>
    <alternativeName>
        <fullName evidence="10">Glutamyl-tRNA synthetase</fullName>
        <shortName evidence="10">GluRS</shortName>
    </alternativeName>
</protein>
<organism evidence="14 15">
    <name type="scientific">Methanococcoides vulcani</name>
    <dbReference type="NCBI Taxonomy" id="1353158"/>
    <lineage>
        <taxon>Archaea</taxon>
        <taxon>Methanobacteriati</taxon>
        <taxon>Methanobacteriota</taxon>
        <taxon>Stenosarchaea group</taxon>
        <taxon>Methanomicrobia</taxon>
        <taxon>Methanosarcinales</taxon>
        <taxon>Methanosarcinaceae</taxon>
        <taxon>Methanococcoides</taxon>
    </lineage>
</organism>
<dbReference type="FunFam" id="3.40.50.620:FF:000222">
    <property type="entry name" value="Glutamate--tRNA ligase"/>
    <property type="match status" value="1"/>
</dbReference>
<dbReference type="EMBL" id="FOHQ01000002">
    <property type="protein sequence ID" value="SES81126.1"/>
    <property type="molecule type" value="Genomic_DNA"/>
</dbReference>
<evidence type="ECO:0000313" key="15">
    <source>
        <dbReference type="Proteomes" id="UP000243338"/>
    </source>
</evidence>
<name>A0A1H9ZHK3_9EURY</name>
<dbReference type="Pfam" id="PF00749">
    <property type="entry name" value="tRNA-synt_1c"/>
    <property type="match status" value="1"/>
</dbReference>
<dbReference type="CDD" id="cd09287">
    <property type="entry name" value="GluRS_non_core"/>
    <property type="match status" value="1"/>
</dbReference>
<evidence type="ECO:0000256" key="2">
    <source>
        <dbReference type="ARBA" id="ARBA00008927"/>
    </source>
</evidence>
<feature type="domain" description="Glutamyl/glutaminyl-tRNA synthetase class Ib catalytic" evidence="11">
    <location>
        <begin position="104"/>
        <end position="409"/>
    </location>
</feature>
<accession>A0A1H9ZHK3</accession>
<evidence type="ECO:0000256" key="4">
    <source>
        <dbReference type="ARBA" id="ARBA00022598"/>
    </source>
</evidence>
<dbReference type="RefSeq" id="WP_091689635.1">
    <property type="nucleotide sequence ID" value="NZ_CAAGSJ010000001.1"/>
</dbReference>
<dbReference type="AlphaFoldDB" id="A0A1H9ZHK3"/>
<dbReference type="GO" id="GO:0043604">
    <property type="term" value="P:amide biosynthetic process"/>
    <property type="evidence" value="ECO:0007669"/>
    <property type="project" value="TreeGrafter"/>
</dbReference>
<comment type="catalytic activity">
    <reaction evidence="9 10">
        <text>tRNA(Glu) + L-glutamate + ATP = L-glutamyl-tRNA(Glu) + AMP + diphosphate</text>
        <dbReference type="Rhea" id="RHEA:23540"/>
        <dbReference type="Rhea" id="RHEA-COMP:9663"/>
        <dbReference type="Rhea" id="RHEA-COMP:9680"/>
        <dbReference type="ChEBI" id="CHEBI:29985"/>
        <dbReference type="ChEBI" id="CHEBI:30616"/>
        <dbReference type="ChEBI" id="CHEBI:33019"/>
        <dbReference type="ChEBI" id="CHEBI:78442"/>
        <dbReference type="ChEBI" id="CHEBI:78520"/>
        <dbReference type="ChEBI" id="CHEBI:456215"/>
        <dbReference type="EC" id="6.1.1.17"/>
    </reaction>
</comment>
<dbReference type="OrthoDB" id="10470at2157"/>
<dbReference type="Pfam" id="PF03950">
    <property type="entry name" value="tRNA-synt_1c_C"/>
    <property type="match status" value="1"/>
</dbReference>
<dbReference type="InterPro" id="IPR004526">
    <property type="entry name" value="Glu-tRNA-synth_arc/euk"/>
</dbReference>
<dbReference type="InterPro" id="IPR000924">
    <property type="entry name" value="Glu/Gln-tRNA-synth"/>
</dbReference>
<dbReference type="InterPro" id="IPR020056">
    <property type="entry name" value="Rbsml_bL25/Gln-tRNA_synth_N"/>
</dbReference>
<gene>
    <name evidence="10" type="primary">gltX</name>
    <name evidence="14" type="ORF">SAMN04488587_1141</name>
</gene>
<evidence type="ECO:0000256" key="5">
    <source>
        <dbReference type="ARBA" id="ARBA00022741"/>
    </source>
</evidence>
<dbReference type="GO" id="GO:0004818">
    <property type="term" value="F:glutamate-tRNA ligase activity"/>
    <property type="evidence" value="ECO:0007669"/>
    <property type="project" value="UniProtKB-UniRule"/>
</dbReference>
<keyword evidence="8 10" id="KW-0030">Aminoacyl-tRNA synthetase</keyword>
<dbReference type="SUPFAM" id="SSF52374">
    <property type="entry name" value="Nucleotidylyl transferase"/>
    <property type="match status" value="1"/>
</dbReference>
<keyword evidence="7 10" id="KW-0648">Protein biosynthesis</keyword>
<dbReference type="InterPro" id="IPR020058">
    <property type="entry name" value="Glu/Gln-tRNA-synth_Ib_cat-dom"/>
</dbReference>
<dbReference type="NCBIfam" id="NF003169">
    <property type="entry name" value="PRK04156.1"/>
    <property type="match status" value="1"/>
</dbReference>
<comment type="function">
    <text evidence="10">Catalyzes the attachment of glutamate to tRNA(Glu) in a two-step reaction: glutamate is first activated by ATP to form Glu-AMP and then transferred to the acceptor end of tRNA(Glu).</text>
</comment>
<dbReference type="InterPro" id="IPR049437">
    <property type="entry name" value="tRNA-synt_1c_C2"/>
</dbReference>
<dbReference type="GO" id="GO:0005829">
    <property type="term" value="C:cytosol"/>
    <property type="evidence" value="ECO:0007669"/>
    <property type="project" value="TreeGrafter"/>
</dbReference>
<dbReference type="EC" id="6.1.1.17" evidence="10"/>
<dbReference type="HAMAP" id="MF_02076">
    <property type="entry name" value="Glu_tRNA_synth_type2"/>
    <property type="match status" value="1"/>
</dbReference>
<keyword evidence="3 10" id="KW-0963">Cytoplasm</keyword>
<evidence type="ECO:0000256" key="7">
    <source>
        <dbReference type="ARBA" id="ARBA00022917"/>
    </source>
</evidence>
<dbReference type="NCBIfam" id="TIGR00463">
    <property type="entry name" value="gltX_arch"/>
    <property type="match status" value="1"/>
</dbReference>
<keyword evidence="15" id="KW-1185">Reference proteome</keyword>
<dbReference type="PANTHER" id="PTHR43097">
    <property type="entry name" value="GLUTAMINE-TRNA LIGASE"/>
    <property type="match status" value="1"/>
</dbReference>
<dbReference type="Gene3D" id="2.40.240.100">
    <property type="match status" value="1"/>
</dbReference>
<dbReference type="GO" id="GO:0005524">
    <property type="term" value="F:ATP binding"/>
    <property type="evidence" value="ECO:0007669"/>
    <property type="project" value="UniProtKB-UniRule"/>
</dbReference>
<keyword evidence="4 10" id="KW-0436">Ligase</keyword>
<dbReference type="STRING" id="1353158.SAMN04488587_1141"/>
<evidence type="ECO:0000256" key="3">
    <source>
        <dbReference type="ARBA" id="ARBA00022490"/>
    </source>
</evidence>
<keyword evidence="6 10" id="KW-0067">ATP-binding</keyword>
<dbReference type="SUPFAM" id="SSF50715">
    <property type="entry name" value="Ribosomal protein L25-like"/>
    <property type="match status" value="1"/>
</dbReference>
<dbReference type="InterPro" id="IPR014729">
    <property type="entry name" value="Rossmann-like_a/b/a_fold"/>
</dbReference>
<dbReference type="Gene3D" id="3.40.50.620">
    <property type="entry name" value="HUPs"/>
    <property type="match status" value="1"/>
</dbReference>
<evidence type="ECO:0000256" key="8">
    <source>
        <dbReference type="ARBA" id="ARBA00023146"/>
    </source>
</evidence>
<dbReference type="InterPro" id="IPR050132">
    <property type="entry name" value="Gln/Glu-tRNA_Ligase"/>
</dbReference>
<keyword evidence="5 10" id="KW-0547">Nucleotide-binding</keyword>
<evidence type="ECO:0000256" key="6">
    <source>
        <dbReference type="ARBA" id="ARBA00022840"/>
    </source>
</evidence>
<dbReference type="PRINTS" id="PR00987">
    <property type="entry name" value="TRNASYNTHGLU"/>
</dbReference>
<dbReference type="PANTHER" id="PTHR43097:SF5">
    <property type="entry name" value="GLUTAMATE--TRNA LIGASE"/>
    <property type="match status" value="1"/>
</dbReference>
<evidence type="ECO:0000256" key="9">
    <source>
        <dbReference type="ARBA" id="ARBA00048351"/>
    </source>
</evidence>
<dbReference type="Pfam" id="PF20974">
    <property type="entry name" value="tRNA-synt_1c_C2"/>
    <property type="match status" value="1"/>
</dbReference>
<dbReference type="GO" id="GO:0006424">
    <property type="term" value="P:glutamyl-tRNA aminoacylation"/>
    <property type="evidence" value="ECO:0007669"/>
    <property type="project" value="UniProtKB-UniRule"/>
</dbReference>
<evidence type="ECO:0000313" key="14">
    <source>
        <dbReference type="EMBL" id="SES81126.1"/>
    </source>
</evidence>